<protein>
    <submittedName>
        <fullName evidence="3">Tricarboxylic transport membrane protein</fullName>
    </submittedName>
</protein>
<dbReference type="EMBL" id="JAGGKC010000002">
    <property type="protein sequence ID" value="MBP1917845.1"/>
    <property type="molecule type" value="Genomic_DNA"/>
</dbReference>
<keyword evidence="4" id="KW-1185">Reference proteome</keyword>
<feature type="domain" description="DUF1468" evidence="2">
    <location>
        <begin position="7"/>
        <end position="141"/>
    </location>
</feature>
<feature type="transmembrane region" description="Helical" evidence="1">
    <location>
        <begin position="35"/>
        <end position="54"/>
    </location>
</feature>
<keyword evidence="1" id="KW-1133">Transmembrane helix</keyword>
<organism evidence="3 4">
    <name type="scientific">Youngiibacter multivorans</name>
    <dbReference type="NCBI Taxonomy" id="937251"/>
    <lineage>
        <taxon>Bacteria</taxon>
        <taxon>Bacillati</taxon>
        <taxon>Bacillota</taxon>
        <taxon>Clostridia</taxon>
        <taxon>Eubacteriales</taxon>
        <taxon>Clostridiaceae</taxon>
        <taxon>Youngiibacter</taxon>
    </lineage>
</organism>
<evidence type="ECO:0000259" key="2">
    <source>
        <dbReference type="Pfam" id="PF07331"/>
    </source>
</evidence>
<reference evidence="3 4" key="1">
    <citation type="submission" date="2021-03" db="EMBL/GenBank/DDBJ databases">
        <title>Genomic Encyclopedia of Type Strains, Phase IV (KMG-IV): sequencing the most valuable type-strain genomes for metagenomic binning, comparative biology and taxonomic classification.</title>
        <authorList>
            <person name="Goeker M."/>
        </authorList>
    </citation>
    <scope>NUCLEOTIDE SEQUENCE [LARGE SCALE GENOMIC DNA]</scope>
    <source>
        <strain evidence="3 4">DSM 6139</strain>
    </source>
</reference>
<feature type="transmembrane region" description="Helical" evidence="1">
    <location>
        <begin position="6"/>
        <end position="23"/>
    </location>
</feature>
<name>A0ABS4FZX3_9CLOT</name>
<evidence type="ECO:0000313" key="3">
    <source>
        <dbReference type="EMBL" id="MBP1917845.1"/>
    </source>
</evidence>
<feature type="transmembrane region" description="Helical" evidence="1">
    <location>
        <begin position="114"/>
        <end position="132"/>
    </location>
</feature>
<keyword evidence="1" id="KW-0472">Membrane</keyword>
<evidence type="ECO:0000313" key="4">
    <source>
        <dbReference type="Proteomes" id="UP001519271"/>
    </source>
</evidence>
<gene>
    <name evidence="3" type="ORF">J2Z34_000316</name>
</gene>
<feature type="transmembrane region" description="Helical" evidence="1">
    <location>
        <begin position="74"/>
        <end position="102"/>
    </location>
</feature>
<dbReference type="RefSeq" id="WP_209458099.1">
    <property type="nucleotide sequence ID" value="NZ_JAGGKC010000002.1"/>
</dbReference>
<sequence length="149" mass="16511">MAKVNRIVAIVFLAISLGFIYLGRKLSEGAKAYPMVLAGMLVILSIMLFIDASSKLKSDTSKNPLLILKKESKYFLILIIGYVLFILGLEILGFVLSSLLFIIAIQYLLGYKNIVKLLLNSTLFTVVIYLSFSKVLNVPLPEGIFSAFL</sequence>
<keyword evidence="1" id="KW-0812">Transmembrane</keyword>
<evidence type="ECO:0000256" key="1">
    <source>
        <dbReference type="SAM" id="Phobius"/>
    </source>
</evidence>
<dbReference type="Pfam" id="PF07331">
    <property type="entry name" value="TctB"/>
    <property type="match status" value="1"/>
</dbReference>
<dbReference type="Proteomes" id="UP001519271">
    <property type="component" value="Unassembled WGS sequence"/>
</dbReference>
<proteinExistence type="predicted"/>
<accession>A0ABS4FZX3</accession>
<dbReference type="InterPro" id="IPR009936">
    <property type="entry name" value="DUF1468"/>
</dbReference>
<comment type="caution">
    <text evidence="3">The sequence shown here is derived from an EMBL/GenBank/DDBJ whole genome shotgun (WGS) entry which is preliminary data.</text>
</comment>